<sequence length="138" mass="14996">MSAWPALPETLALPALMGRLAAAHGWEAKNRLLVQLARELPPMPDELKTDEHRVAGCEAQVWLLTQWQDERLQLWADSDSRIVKGLLALVCAAYAGRSAAEVASFDFGGLLQTLGLQRFLSSSRASGLAAMVQVIRSA</sequence>
<comment type="caution">
    <text evidence="3">The sequence shown here is derived from an EMBL/GenBank/DDBJ whole genome shotgun (WGS) entry which is preliminary data.</text>
</comment>
<dbReference type="PANTHER" id="PTHR43597">
    <property type="entry name" value="SULFUR ACCEPTOR PROTEIN CSDE"/>
    <property type="match status" value="1"/>
</dbReference>
<proteinExistence type="inferred from homology"/>
<reference evidence="3 4" key="1">
    <citation type="submission" date="2020-08" db="EMBL/GenBank/DDBJ databases">
        <title>Genomic Encyclopedia of Type Strains, Phase IV (KMG-IV): sequencing the most valuable type-strain genomes for metagenomic binning, comparative biology and taxonomic classification.</title>
        <authorList>
            <person name="Goeker M."/>
        </authorList>
    </citation>
    <scope>NUCLEOTIDE SEQUENCE [LARGE SCALE GENOMIC DNA]</scope>
    <source>
        <strain evidence="3 4">DSM 18233</strain>
    </source>
</reference>
<dbReference type="Proteomes" id="UP000543030">
    <property type="component" value="Unassembled WGS sequence"/>
</dbReference>
<evidence type="ECO:0000313" key="3">
    <source>
        <dbReference type="EMBL" id="MBB5190455.1"/>
    </source>
</evidence>
<comment type="similarity">
    <text evidence="1">Belongs to the SufE family.</text>
</comment>
<keyword evidence="4" id="KW-1185">Reference proteome</keyword>
<dbReference type="InterPro" id="IPR003808">
    <property type="entry name" value="Fe-S_metab-assoc_dom"/>
</dbReference>
<evidence type="ECO:0000256" key="1">
    <source>
        <dbReference type="ARBA" id="ARBA00010282"/>
    </source>
</evidence>
<dbReference type="PANTHER" id="PTHR43597:SF5">
    <property type="entry name" value="SUFE-LIKE PROTEIN 2, CHLOROPLASTIC"/>
    <property type="match status" value="1"/>
</dbReference>
<accession>A0A840RAT2</accession>
<evidence type="ECO:0000313" key="4">
    <source>
        <dbReference type="Proteomes" id="UP000543030"/>
    </source>
</evidence>
<protein>
    <submittedName>
        <fullName evidence="3">Cysteine desulfuration protein SufE</fullName>
    </submittedName>
</protein>
<evidence type="ECO:0000259" key="2">
    <source>
        <dbReference type="Pfam" id="PF02657"/>
    </source>
</evidence>
<feature type="domain" description="Fe-S metabolism associated" evidence="2">
    <location>
        <begin position="19"/>
        <end position="137"/>
    </location>
</feature>
<dbReference type="SUPFAM" id="SSF82649">
    <property type="entry name" value="SufE/NifU"/>
    <property type="match status" value="1"/>
</dbReference>
<dbReference type="Pfam" id="PF02657">
    <property type="entry name" value="SufE"/>
    <property type="match status" value="1"/>
</dbReference>
<gene>
    <name evidence="3" type="ORF">HNQ50_001177</name>
</gene>
<dbReference type="AlphaFoldDB" id="A0A840RAT2"/>
<organism evidence="3 4">
    <name type="scientific">Silvimonas terrae</name>
    <dbReference type="NCBI Taxonomy" id="300266"/>
    <lineage>
        <taxon>Bacteria</taxon>
        <taxon>Pseudomonadati</taxon>
        <taxon>Pseudomonadota</taxon>
        <taxon>Betaproteobacteria</taxon>
        <taxon>Neisseriales</taxon>
        <taxon>Chitinibacteraceae</taxon>
        <taxon>Silvimonas</taxon>
    </lineage>
</organism>
<dbReference type="Gene3D" id="3.90.1010.10">
    <property type="match status" value="1"/>
</dbReference>
<name>A0A840RAT2_9NEIS</name>
<dbReference type="EMBL" id="JACHHN010000002">
    <property type="protein sequence ID" value="MBB5190455.1"/>
    <property type="molecule type" value="Genomic_DNA"/>
</dbReference>
<dbReference type="RefSeq" id="WP_184098503.1">
    <property type="nucleotide sequence ID" value="NZ_JACHHN010000002.1"/>
</dbReference>